<keyword evidence="3" id="KW-1185">Reference proteome</keyword>
<dbReference type="RefSeq" id="WP_207861430.1">
    <property type="nucleotide sequence ID" value="NZ_JAFREP010000024.1"/>
</dbReference>
<reference evidence="2" key="1">
    <citation type="submission" date="2021-03" db="EMBL/GenBank/DDBJ databases">
        <authorList>
            <person name="Wang G."/>
        </authorList>
    </citation>
    <scope>NUCLEOTIDE SEQUENCE</scope>
    <source>
        <strain evidence="2">KCTC 12899</strain>
    </source>
</reference>
<name>A0A8J7U7I9_9BACT</name>
<organism evidence="2 3">
    <name type="scientific">Acanthopleuribacter pedis</name>
    <dbReference type="NCBI Taxonomy" id="442870"/>
    <lineage>
        <taxon>Bacteria</taxon>
        <taxon>Pseudomonadati</taxon>
        <taxon>Acidobacteriota</taxon>
        <taxon>Holophagae</taxon>
        <taxon>Acanthopleuribacterales</taxon>
        <taxon>Acanthopleuribacteraceae</taxon>
        <taxon>Acanthopleuribacter</taxon>
    </lineage>
</organism>
<feature type="domain" description="DUF2169" evidence="1">
    <location>
        <begin position="21"/>
        <end position="317"/>
    </location>
</feature>
<dbReference type="AlphaFoldDB" id="A0A8J7U7I9"/>
<dbReference type="InterPro" id="IPR018683">
    <property type="entry name" value="DUF2169"/>
</dbReference>
<evidence type="ECO:0000313" key="3">
    <source>
        <dbReference type="Proteomes" id="UP000664417"/>
    </source>
</evidence>
<evidence type="ECO:0000259" key="1">
    <source>
        <dbReference type="Pfam" id="PF09937"/>
    </source>
</evidence>
<evidence type="ECO:0000313" key="2">
    <source>
        <dbReference type="EMBL" id="MBO1321456.1"/>
    </source>
</evidence>
<gene>
    <name evidence="2" type="ORF">J3U88_23440</name>
</gene>
<proteinExistence type="predicted"/>
<accession>A0A8J7U7I9</accession>
<dbReference type="EMBL" id="JAFREP010000024">
    <property type="protein sequence ID" value="MBO1321456.1"/>
    <property type="molecule type" value="Genomic_DNA"/>
</dbReference>
<sequence>MKLVNDSPFTCDRLVYGDGSGRDRLLVIVKAVFAVGEDQTLRPLAEQPALRGADTFYDEVGTSSIQWETEMVPAKPATDVVLLGTAQAKDQALVQHLDVSLKIGPLTKRVSVFGDRVWEDHLTGATPGPITPFREMPLIYERAFGGRDESNENQTYWEAERRNPVGVGFRAKHSAQPVAGSPLPNIEDPTALIRHAGDRPPPAGFGFISRDWSPRLDHAGTYDAAWQEQRAPLLPQDFDPRFHNAAHPDLIAPDRLRGDEDVAVHNVLASGLPWKFQLPDVRPKGAVQITGGDEPLDLQLDTVVLDADQQQVTQVWRGELDIHNRLYQVKEIRVETR</sequence>
<dbReference type="Proteomes" id="UP000664417">
    <property type="component" value="Unassembled WGS sequence"/>
</dbReference>
<dbReference type="Pfam" id="PF09937">
    <property type="entry name" value="DUF2169"/>
    <property type="match status" value="1"/>
</dbReference>
<protein>
    <submittedName>
        <fullName evidence="2">DUF2169 domain-containing protein</fullName>
    </submittedName>
</protein>
<comment type="caution">
    <text evidence="2">The sequence shown here is derived from an EMBL/GenBank/DDBJ whole genome shotgun (WGS) entry which is preliminary data.</text>
</comment>